<feature type="transmembrane region" description="Helical" evidence="3">
    <location>
        <begin position="20"/>
        <end position="39"/>
    </location>
</feature>
<feature type="region of interest" description="Disordered" evidence="2">
    <location>
        <begin position="155"/>
        <end position="178"/>
    </location>
</feature>
<feature type="transmembrane region" description="Helical" evidence="3">
    <location>
        <begin position="51"/>
        <end position="68"/>
    </location>
</feature>
<sequence>MDVYEEIVLFLQQFFFGLCQFLRSILPVVSTVFLAAVFVAPQETKQLVQRLPYNLLAVSLFLLSRLFAGCQNRAARVLLIDGWVIQQIRDLLTRMRTLKISLTNDTPVTAKVISEPNEPFPSSFLVTPETSTALPGFSLQTPSVPVIDSTLGSLPETLLDSTTPSEEPSCHIEPESDINDIKIELPVAPARSRPLKLTRPGRSQLWTPTSRPRGRRSSPSSRSSPRDDFPPVLLLDEEDEDNNDLENGKAAEPNNARSTAAEMTSPKEELVIPQPSENKTAASTTPDNSPSLSLDNASRPTPSHRPTRLTLRDRKSQPVEGISVSQLITDKRLAECQDTLALHTQAISEQSQALVDLGRYIKQESSSSSSNDERLGARLLGIEEALKTLLDLQTAAAAVKIPPQPSSASRETQTVVAKAQESEKTQLLIRQQASSIEKFKASLNKRSQECAALEQKLVKANVSKNMLADGLRKAADKEQARIKQVDELQSALNSSKSAQKPSRELKAEINRLKEALAQSQGAQCPHVESSEGLEKLRGERDAAVKAVDASKKESKELETRINELQEAEKVCQKDLRSLRLEKENASKENDALKQQVEQAKQQLESSKIDSVDKDQTIESLSKQLAESRHRTYPLEQEVESKAAQIVSLEARTGQLQTELEGARAAHNQVYQEGKQVQAELERTSSELRSHAQELEAGTDRIRQLETWISMLQAKGRTLLTESERQTFMCKQMEEEHQNALAVLCKENDERFEELKEEHAGKIQKLTENHKRDVEAARKFANETVFQQYTVVIDAQKEEISNMRSLWDSALKTAVQEAERRKDLEIKQLQEQLKTIAPATGPLGPVTPQKPIVAMTPSSSTSHKGMFSPRQQSPQMKQLLMQKQCDQIHIASLKKEKAALEAQFQEAEKEIAYLIKENDSLLEQDKVKVRNASPDALAEISRLREENDSLKTKTAELEDKLSDLMIDIDVIDAEKDELSEEHVKELDLKKTQLDQYGQKFTEATLKAKALQDENMALENAYNMEKLHAERKEQIQADLQQYQQERLEFYSNQANLNVVRKTKRVASESSEAIQDQDVLRKRAAIKDNDFLSLCDVTESEIISHAMTAWSWTEAHHVSQLYFSLQDNDERNLERFEQFIAGLGASDLIKPRTQTPAEVEAAFQSLISTPKSLVAPPRAVLAAPQSSATFNIQGSVTSPAFLGGPNPNNQHQSPTPRKILRPRTRG</sequence>
<proteinExistence type="predicted"/>
<keyword evidence="3" id="KW-0812">Transmembrane</keyword>
<organism evidence="4 5">
    <name type="scientific">Exophiala mesophila</name>
    <name type="common">Black yeast-like fungus</name>
    <dbReference type="NCBI Taxonomy" id="212818"/>
    <lineage>
        <taxon>Eukaryota</taxon>
        <taxon>Fungi</taxon>
        <taxon>Dikarya</taxon>
        <taxon>Ascomycota</taxon>
        <taxon>Pezizomycotina</taxon>
        <taxon>Eurotiomycetes</taxon>
        <taxon>Chaetothyriomycetidae</taxon>
        <taxon>Chaetothyriales</taxon>
        <taxon>Herpotrichiellaceae</taxon>
        <taxon>Exophiala</taxon>
    </lineage>
</organism>
<feature type="compositionally biased region" description="Basic and acidic residues" evidence="2">
    <location>
        <begin position="168"/>
        <end position="178"/>
    </location>
</feature>
<dbReference type="Proteomes" id="UP000288859">
    <property type="component" value="Unassembled WGS sequence"/>
</dbReference>
<feature type="region of interest" description="Disordered" evidence="2">
    <location>
        <begin position="191"/>
        <end position="323"/>
    </location>
</feature>
<evidence type="ECO:0000256" key="1">
    <source>
        <dbReference type="SAM" id="Coils"/>
    </source>
</evidence>
<protein>
    <submittedName>
        <fullName evidence="4">Uncharacterized protein</fullName>
    </submittedName>
</protein>
<feature type="region of interest" description="Disordered" evidence="2">
    <location>
        <begin position="1192"/>
        <end position="1223"/>
    </location>
</feature>
<keyword evidence="3" id="KW-1133">Transmembrane helix</keyword>
<feature type="compositionally biased region" description="Acidic residues" evidence="2">
    <location>
        <begin position="235"/>
        <end position="244"/>
    </location>
</feature>
<feature type="compositionally biased region" description="Polar residues" evidence="2">
    <location>
        <begin position="275"/>
        <end position="301"/>
    </location>
</feature>
<reference evidence="4 5" key="1">
    <citation type="submission" date="2017-03" db="EMBL/GenBank/DDBJ databases">
        <title>Genomes of endolithic fungi from Antarctica.</title>
        <authorList>
            <person name="Coleine C."/>
            <person name="Masonjones S."/>
            <person name="Stajich J.E."/>
        </authorList>
    </citation>
    <scope>NUCLEOTIDE SEQUENCE [LARGE SCALE GENOMIC DNA]</scope>
    <source>
        <strain evidence="4 5">CCFEE 6314</strain>
    </source>
</reference>
<comment type="caution">
    <text evidence="4">The sequence shown here is derived from an EMBL/GenBank/DDBJ whole genome shotgun (WGS) entry which is preliminary data.</text>
</comment>
<accession>A0A438NF74</accession>
<dbReference type="EMBL" id="NAJM01000004">
    <property type="protein sequence ID" value="RVX74386.1"/>
    <property type="molecule type" value="Genomic_DNA"/>
</dbReference>
<dbReference type="OrthoDB" id="10331572at2759"/>
<name>A0A438NF74_EXOME</name>
<dbReference type="AlphaFoldDB" id="A0A438NF74"/>
<evidence type="ECO:0000313" key="5">
    <source>
        <dbReference type="Proteomes" id="UP000288859"/>
    </source>
</evidence>
<evidence type="ECO:0000256" key="2">
    <source>
        <dbReference type="SAM" id="MobiDB-lite"/>
    </source>
</evidence>
<keyword evidence="3" id="KW-0472">Membrane</keyword>
<gene>
    <name evidence="4" type="ORF">B0A52_01512</name>
</gene>
<feature type="coiled-coil region" evidence="1">
    <location>
        <begin position="889"/>
        <end position="1050"/>
    </location>
</feature>
<evidence type="ECO:0000256" key="3">
    <source>
        <dbReference type="SAM" id="Phobius"/>
    </source>
</evidence>
<keyword evidence="1" id="KW-0175">Coiled coil</keyword>
<evidence type="ECO:0000313" key="4">
    <source>
        <dbReference type="EMBL" id="RVX74386.1"/>
    </source>
</evidence>
<feature type="coiled-coil region" evidence="1">
    <location>
        <begin position="436"/>
        <end position="609"/>
    </location>
</feature>
<feature type="compositionally biased region" description="Polar residues" evidence="2">
    <location>
        <begin position="1203"/>
        <end position="1212"/>
    </location>
</feature>
<dbReference type="VEuPathDB" id="FungiDB:PV10_07392"/>